<dbReference type="Proteomes" id="UP000095085">
    <property type="component" value="Unassembled WGS sequence"/>
</dbReference>
<keyword evidence="21" id="KW-1185">Reference proteome</keyword>
<protein>
    <recommendedName>
        <fullName evidence="17">DASH complex subunit SPC34</fullName>
    </recommendedName>
    <alternativeName>
        <fullName evidence="18">Outer kinetochore protein SPC34</fullName>
    </alternativeName>
</protein>
<evidence type="ECO:0000256" key="16">
    <source>
        <dbReference type="ARBA" id="ARBA00023328"/>
    </source>
</evidence>
<dbReference type="Pfam" id="PF08657">
    <property type="entry name" value="DASH_Spc34"/>
    <property type="match status" value="2"/>
</dbReference>
<evidence type="ECO:0000313" key="21">
    <source>
        <dbReference type="Proteomes" id="UP000095085"/>
    </source>
</evidence>
<gene>
    <name evidence="20" type="ORF">HYPBUDRAFT_158720</name>
</gene>
<evidence type="ECO:0000256" key="2">
    <source>
        <dbReference type="ARBA" id="ARBA00004186"/>
    </source>
</evidence>
<keyword evidence="9" id="KW-0498">Mitosis</keyword>
<name>A0A1E4RD54_9ASCO</name>
<dbReference type="GeneID" id="30996948"/>
<evidence type="ECO:0000256" key="3">
    <source>
        <dbReference type="ARBA" id="ARBA00004629"/>
    </source>
</evidence>
<reference evidence="21" key="1">
    <citation type="submission" date="2016-05" db="EMBL/GenBank/DDBJ databases">
        <title>Comparative genomics of biotechnologically important yeasts.</title>
        <authorList>
            <consortium name="DOE Joint Genome Institute"/>
            <person name="Riley R."/>
            <person name="Haridas S."/>
            <person name="Wolfe K.H."/>
            <person name="Lopes M.R."/>
            <person name="Hittinger C.T."/>
            <person name="Goker M."/>
            <person name="Salamov A."/>
            <person name="Wisecaver J."/>
            <person name="Long T.M."/>
            <person name="Aerts A.L."/>
            <person name="Barry K."/>
            <person name="Choi C."/>
            <person name="Clum A."/>
            <person name="Coughlan A.Y."/>
            <person name="Deshpande S."/>
            <person name="Douglass A.P."/>
            <person name="Hanson S.J."/>
            <person name="Klenk H.-P."/>
            <person name="Labutti K."/>
            <person name="Lapidus A."/>
            <person name="Lindquist E."/>
            <person name="Lipzen A."/>
            <person name="Meier-Kolthoff J.P."/>
            <person name="Ohm R.A."/>
            <person name="Otillar R.P."/>
            <person name="Pangilinan J."/>
            <person name="Peng Y."/>
            <person name="Rokas A."/>
            <person name="Rosa C.A."/>
            <person name="Scheuner C."/>
            <person name="Sibirny A.A."/>
            <person name="Slot J.C."/>
            <person name="Stielow J.B."/>
            <person name="Sun H."/>
            <person name="Kurtzman C.P."/>
            <person name="Blackwell M."/>
            <person name="Grigoriev I.V."/>
            <person name="Jeffries T.W."/>
        </authorList>
    </citation>
    <scope>NUCLEOTIDE SEQUENCE [LARGE SCALE GENOMIC DNA]</scope>
    <source>
        <strain evidence="21">NRRL Y-1933</strain>
    </source>
</reference>
<evidence type="ECO:0000256" key="13">
    <source>
        <dbReference type="ARBA" id="ARBA00023212"/>
    </source>
</evidence>
<proteinExistence type="inferred from homology"/>
<dbReference type="EMBL" id="KV454545">
    <property type="protein sequence ID" value="ODV65187.1"/>
    <property type="molecule type" value="Genomic_DNA"/>
</dbReference>
<organism evidence="20 21">
    <name type="scientific">Hyphopichia burtonii NRRL Y-1933</name>
    <dbReference type="NCBI Taxonomy" id="984485"/>
    <lineage>
        <taxon>Eukaryota</taxon>
        <taxon>Fungi</taxon>
        <taxon>Dikarya</taxon>
        <taxon>Ascomycota</taxon>
        <taxon>Saccharomycotina</taxon>
        <taxon>Pichiomycetes</taxon>
        <taxon>Debaryomycetaceae</taxon>
        <taxon>Hyphopichia</taxon>
    </lineage>
</organism>
<evidence type="ECO:0000256" key="12">
    <source>
        <dbReference type="ARBA" id="ARBA00023054"/>
    </source>
</evidence>
<evidence type="ECO:0000256" key="10">
    <source>
        <dbReference type="ARBA" id="ARBA00022829"/>
    </source>
</evidence>
<dbReference type="InterPro" id="IPR013966">
    <property type="entry name" value="Spc34"/>
</dbReference>
<keyword evidence="10" id="KW-0159">Chromosome partition</keyword>
<keyword evidence="13" id="KW-0206">Cytoskeleton</keyword>
<evidence type="ECO:0000256" key="4">
    <source>
        <dbReference type="ARBA" id="ARBA00008491"/>
    </source>
</evidence>
<accession>A0A1E4RD54</accession>
<keyword evidence="8" id="KW-0493">Microtubule</keyword>
<keyword evidence="7" id="KW-0132">Cell division</keyword>
<keyword evidence="12 19" id="KW-0175">Coiled coil</keyword>
<dbReference type="GO" id="GO:0005876">
    <property type="term" value="C:spindle microtubule"/>
    <property type="evidence" value="ECO:0007669"/>
    <property type="project" value="InterPro"/>
</dbReference>
<dbReference type="GO" id="GO:0051301">
    <property type="term" value="P:cell division"/>
    <property type="evidence" value="ECO:0007669"/>
    <property type="project" value="UniProtKB-KW"/>
</dbReference>
<dbReference type="GO" id="GO:0008608">
    <property type="term" value="P:attachment of spindle microtubules to kinetochore"/>
    <property type="evidence" value="ECO:0007669"/>
    <property type="project" value="InterPro"/>
</dbReference>
<keyword evidence="5" id="KW-0158">Chromosome</keyword>
<comment type="subcellular location">
    <subcellularLocation>
        <location evidence="3">Chromosome</location>
        <location evidence="3">Centromere</location>
        <location evidence="3">Kinetochore</location>
    </subcellularLocation>
    <subcellularLocation>
        <location evidence="2">Cytoplasm</location>
        <location evidence="2">Cytoskeleton</location>
        <location evidence="2">Spindle</location>
    </subcellularLocation>
    <subcellularLocation>
        <location evidence="1">Nucleus</location>
    </subcellularLocation>
</comment>
<sequence length="282" mass="32252">MRSSRAPLEEYMNLIDDSCRQIQAHEFQSPGIFTNAIISQPSITKLLKDATEPEQSLYKISKASSGGFTSTTAVSSLKRIYRNNKHEGGDELDGHLDTVELKPERVDGKSIYVDNSFNEYSNHGDGQIRRAVKIPEIIKESFEYANRTDEVSSPTKRPQQSTTQHNLIPESVVQSENPNLICNALMQLIMKYPTLVNHQGLYNDINGYQEQYNTLLQEIEELETIVSEQRSQLNQYNVSMNEFSPVRSQEEESAIDIDELMKREKDEIEQLEKELNEKQSTV</sequence>
<evidence type="ECO:0000256" key="19">
    <source>
        <dbReference type="SAM" id="Coils"/>
    </source>
</evidence>
<evidence type="ECO:0000256" key="9">
    <source>
        <dbReference type="ARBA" id="ARBA00022776"/>
    </source>
</evidence>
<dbReference type="AlphaFoldDB" id="A0A1E4RD54"/>
<evidence type="ECO:0000256" key="18">
    <source>
        <dbReference type="ARBA" id="ARBA00044346"/>
    </source>
</evidence>
<evidence type="ECO:0000256" key="8">
    <source>
        <dbReference type="ARBA" id="ARBA00022701"/>
    </source>
</evidence>
<evidence type="ECO:0000256" key="15">
    <source>
        <dbReference type="ARBA" id="ARBA00023306"/>
    </source>
</evidence>
<dbReference type="OrthoDB" id="10016597at2759"/>
<feature type="coiled-coil region" evidence="19">
    <location>
        <begin position="205"/>
        <end position="281"/>
    </location>
</feature>
<evidence type="ECO:0000256" key="7">
    <source>
        <dbReference type="ARBA" id="ARBA00022618"/>
    </source>
</evidence>
<evidence type="ECO:0000256" key="5">
    <source>
        <dbReference type="ARBA" id="ARBA00022454"/>
    </source>
</evidence>
<keyword evidence="14" id="KW-0539">Nucleus</keyword>
<keyword evidence="6" id="KW-0963">Cytoplasm</keyword>
<keyword evidence="11" id="KW-0995">Kinetochore</keyword>
<keyword evidence="15" id="KW-0131">Cell cycle</keyword>
<dbReference type="GO" id="GO:0042729">
    <property type="term" value="C:DASH complex"/>
    <property type="evidence" value="ECO:0007669"/>
    <property type="project" value="InterPro"/>
</dbReference>
<evidence type="ECO:0000256" key="6">
    <source>
        <dbReference type="ARBA" id="ARBA00022490"/>
    </source>
</evidence>
<evidence type="ECO:0000256" key="17">
    <source>
        <dbReference type="ARBA" id="ARBA00044112"/>
    </source>
</evidence>
<evidence type="ECO:0000313" key="20">
    <source>
        <dbReference type="EMBL" id="ODV65187.1"/>
    </source>
</evidence>
<dbReference type="STRING" id="984485.A0A1E4RD54"/>
<keyword evidence="16" id="KW-0137">Centromere</keyword>
<comment type="similarity">
    <text evidence="4">Belongs to the DASH complex SPC34 family.</text>
</comment>
<dbReference type="RefSeq" id="XP_020074254.1">
    <property type="nucleotide sequence ID" value="XM_020222399.1"/>
</dbReference>
<evidence type="ECO:0000256" key="11">
    <source>
        <dbReference type="ARBA" id="ARBA00022838"/>
    </source>
</evidence>
<evidence type="ECO:0000256" key="14">
    <source>
        <dbReference type="ARBA" id="ARBA00023242"/>
    </source>
</evidence>
<evidence type="ECO:0000256" key="1">
    <source>
        <dbReference type="ARBA" id="ARBA00004123"/>
    </source>
</evidence>